<keyword evidence="6" id="KW-0812">Transmembrane</keyword>
<evidence type="ECO:0000256" key="4">
    <source>
        <dbReference type="ARBA" id="ARBA00023002"/>
    </source>
</evidence>
<evidence type="ECO:0000256" key="3">
    <source>
        <dbReference type="ARBA" id="ARBA00022723"/>
    </source>
</evidence>
<dbReference type="AlphaFoldDB" id="A0AAW2VAM8"/>
<comment type="similarity">
    <text evidence="2">Belongs to the cytochrome P450 family.</text>
</comment>
<organism evidence="7">
    <name type="scientific">Sesamum latifolium</name>
    <dbReference type="NCBI Taxonomy" id="2727402"/>
    <lineage>
        <taxon>Eukaryota</taxon>
        <taxon>Viridiplantae</taxon>
        <taxon>Streptophyta</taxon>
        <taxon>Embryophyta</taxon>
        <taxon>Tracheophyta</taxon>
        <taxon>Spermatophyta</taxon>
        <taxon>Magnoliopsida</taxon>
        <taxon>eudicotyledons</taxon>
        <taxon>Gunneridae</taxon>
        <taxon>Pentapetalae</taxon>
        <taxon>asterids</taxon>
        <taxon>lamiids</taxon>
        <taxon>Lamiales</taxon>
        <taxon>Pedaliaceae</taxon>
        <taxon>Sesamum</taxon>
    </lineage>
</organism>
<evidence type="ECO:0000256" key="5">
    <source>
        <dbReference type="ARBA" id="ARBA00023004"/>
    </source>
</evidence>
<dbReference type="GO" id="GO:0046872">
    <property type="term" value="F:metal ion binding"/>
    <property type="evidence" value="ECO:0007669"/>
    <property type="project" value="UniProtKB-KW"/>
</dbReference>
<evidence type="ECO:0000256" key="1">
    <source>
        <dbReference type="ARBA" id="ARBA00001971"/>
    </source>
</evidence>
<protein>
    <submittedName>
        <fullName evidence="7">Cytochrome</fullName>
    </submittedName>
</protein>
<keyword evidence="4" id="KW-0560">Oxidoreductase</keyword>
<keyword evidence="3" id="KW-0479">Metal-binding</keyword>
<keyword evidence="5" id="KW-0408">Iron</keyword>
<feature type="transmembrane region" description="Helical" evidence="6">
    <location>
        <begin position="15"/>
        <end position="35"/>
    </location>
</feature>
<keyword evidence="6" id="KW-1133">Transmembrane helix</keyword>
<sequence>MESASSWLHQSFHGSWIFVLFLPLIIIIVVILHVLHLLRLRFWCTCHICQSYIESRWAVQFPNLCDWYAHLLRNSPTRTIHIHVLNNTITANPDNVEYMLKTRFDNFPKGKPFSASWVISWAGEYSTSMVIPGDFSGKWPVLKLGRVSIRLLHSKSSIKKSIAG</sequence>
<accession>A0AAW2VAM8</accession>
<reference evidence="7" key="2">
    <citation type="journal article" date="2024" name="Plant">
        <title>Genomic evolution and insights into agronomic trait innovations of Sesamum species.</title>
        <authorList>
            <person name="Miao H."/>
            <person name="Wang L."/>
            <person name="Qu L."/>
            <person name="Liu H."/>
            <person name="Sun Y."/>
            <person name="Le M."/>
            <person name="Wang Q."/>
            <person name="Wei S."/>
            <person name="Zheng Y."/>
            <person name="Lin W."/>
            <person name="Duan Y."/>
            <person name="Cao H."/>
            <person name="Xiong S."/>
            <person name="Wang X."/>
            <person name="Wei L."/>
            <person name="Li C."/>
            <person name="Ma Q."/>
            <person name="Ju M."/>
            <person name="Zhao R."/>
            <person name="Li G."/>
            <person name="Mu C."/>
            <person name="Tian Q."/>
            <person name="Mei H."/>
            <person name="Zhang T."/>
            <person name="Gao T."/>
            <person name="Zhang H."/>
        </authorList>
    </citation>
    <scope>NUCLEOTIDE SEQUENCE</scope>
    <source>
        <strain evidence="7">KEN1</strain>
    </source>
</reference>
<dbReference type="PANTHER" id="PTHR24296">
    <property type="entry name" value="CYTOCHROME P450"/>
    <property type="match status" value="1"/>
</dbReference>
<evidence type="ECO:0000256" key="6">
    <source>
        <dbReference type="SAM" id="Phobius"/>
    </source>
</evidence>
<comment type="cofactor">
    <cofactor evidence="1">
        <name>heme</name>
        <dbReference type="ChEBI" id="CHEBI:30413"/>
    </cofactor>
</comment>
<name>A0AAW2VAM8_9LAMI</name>
<gene>
    <name evidence="7" type="ORF">Slati_2827700</name>
</gene>
<proteinExistence type="inferred from homology"/>
<evidence type="ECO:0000313" key="7">
    <source>
        <dbReference type="EMBL" id="KAL0426529.1"/>
    </source>
</evidence>
<reference evidence="7" key="1">
    <citation type="submission" date="2020-06" db="EMBL/GenBank/DDBJ databases">
        <authorList>
            <person name="Li T."/>
            <person name="Hu X."/>
            <person name="Zhang T."/>
            <person name="Song X."/>
            <person name="Zhang H."/>
            <person name="Dai N."/>
            <person name="Sheng W."/>
            <person name="Hou X."/>
            <person name="Wei L."/>
        </authorList>
    </citation>
    <scope>NUCLEOTIDE SEQUENCE</scope>
    <source>
        <strain evidence="7">KEN1</strain>
        <tissue evidence="7">Leaf</tissue>
    </source>
</reference>
<dbReference type="EMBL" id="JACGWN010000010">
    <property type="protein sequence ID" value="KAL0426529.1"/>
    <property type="molecule type" value="Genomic_DNA"/>
</dbReference>
<keyword evidence="6" id="KW-0472">Membrane</keyword>
<comment type="caution">
    <text evidence="7">The sequence shown here is derived from an EMBL/GenBank/DDBJ whole genome shotgun (WGS) entry which is preliminary data.</text>
</comment>
<evidence type="ECO:0000256" key="2">
    <source>
        <dbReference type="ARBA" id="ARBA00010617"/>
    </source>
</evidence>
<dbReference type="GO" id="GO:0016491">
    <property type="term" value="F:oxidoreductase activity"/>
    <property type="evidence" value="ECO:0007669"/>
    <property type="project" value="UniProtKB-KW"/>
</dbReference>